<proteinExistence type="predicted"/>
<evidence type="ECO:0000313" key="3">
    <source>
        <dbReference type="Proteomes" id="UP000297910"/>
    </source>
</evidence>
<dbReference type="AlphaFoldDB" id="A0A4Z1FH35"/>
<feature type="region of interest" description="Disordered" evidence="1">
    <location>
        <begin position="79"/>
        <end position="98"/>
    </location>
</feature>
<keyword evidence="3" id="KW-1185">Reference proteome</keyword>
<evidence type="ECO:0000256" key="1">
    <source>
        <dbReference type="SAM" id="MobiDB-lite"/>
    </source>
</evidence>
<protein>
    <submittedName>
        <fullName evidence="2">Uncharacterized protein</fullName>
    </submittedName>
</protein>
<dbReference type="Proteomes" id="UP000297910">
    <property type="component" value="Unassembled WGS sequence"/>
</dbReference>
<reference evidence="2 3" key="1">
    <citation type="submission" date="2017-12" db="EMBL/GenBank/DDBJ databases">
        <title>Comparative genomics of Botrytis spp.</title>
        <authorList>
            <person name="Valero-Jimenez C.A."/>
            <person name="Tapia P."/>
            <person name="Veloso J."/>
            <person name="Silva-Moreno E."/>
            <person name="Staats M."/>
            <person name="Valdes J.H."/>
            <person name="Van Kan J.A.L."/>
        </authorList>
    </citation>
    <scope>NUCLEOTIDE SEQUENCE [LARGE SCALE GENOMIC DNA]</scope>
    <source>
        <strain evidence="2 3">Bp0003</strain>
    </source>
</reference>
<accession>A0A4Z1FH35</accession>
<dbReference type="EMBL" id="PQXI01000111">
    <property type="protein sequence ID" value="TGO24144.1"/>
    <property type="molecule type" value="Genomic_DNA"/>
</dbReference>
<comment type="caution">
    <text evidence="2">The sequence shown here is derived from an EMBL/GenBank/DDBJ whole genome shotgun (WGS) entry which is preliminary data.</text>
</comment>
<name>A0A4Z1FH35_9HELO</name>
<organism evidence="2 3">
    <name type="scientific">Botrytis paeoniae</name>
    <dbReference type="NCBI Taxonomy" id="278948"/>
    <lineage>
        <taxon>Eukaryota</taxon>
        <taxon>Fungi</taxon>
        <taxon>Dikarya</taxon>
        <taxon>Ascomycota</taxon>
        <taxon>Pezizomycotina</taxon>
        <taxon>Leotiomycetes</taxon>
        <taxon>Helotiales</taxon>
        <taxon>Sclerotiniaceae</taxon>
        <taxon>Botrytis</taxon>
    </lineage>
</organism>
<sequence>MSRVLPTLCVLTQKIFGMIEKIHELQEKILNKDDVIHDLWTRVQWAERRMVGLTAEMAGKDAEIAALKAELAAIGAGQQANLGKGGRRRERKRKRRIQ</sequence>
<evidence type="ECO:0000313" key="2">
    <source>
        <dbReference type="EMBL" id="TGO24144.1"/>
    </source>
</evidence>
<gene>
    <name evidence="2" type="ORF">BPAE_0111g00260</name>
</gene>
<feature type="compositionally biased region" description="Basic residues" evidence="1">
    <location>
        <begin position="85"/>
        <end position="98"/>
    </location>
</feature>